<feature type="signal peptide" evidence="2">
    <location>
        <begin position="1"/>
        <end position="24"/>
    </location>
</feature>
<proteinExistence type="inferred from homology"/>
<dbReference type="Pfam" id="PF03922">
    <property type="entry name" value="OmpW"/>
    <property type="match status" value="1"/>
</dbReference>
<dbReference type="InterPro" id="IPR011250">
    <property type="entry name" value="OMP/PagP_B-barrel"/>
</dbReference>
<dbReference type="Proteomes" id="UP000188912">
    <property type="component" value="Chromosome"/>
</dbReference>
<evidence type="ECO:0000256" key="2">
    <source>
        <dbReference type="SAM" id="SignalP"/>
    </source>
</evidence>
<comment type="similarity">
    <text evidence="1">Belongs to the OmpW/AlkL family.</text>
</comment>
<dbReference type="InterPro" id="IPR005618">
    <property type="entry name" value="OMPW"/>
</dbReference>
<reference evidence="3 4" key="2">
    <citation type="journal article" date="2016" name="Sci. Rep.">
        <title>The genome of Rhizobiales bacteria in predatory ants reveals urease gene functions but no genes for nitrogen fixation.</title>
        <authorList>
            <person name="Neuvonen M.M."/>
            <person name="Tamarit D."/>
            <person name="Naslund K."/>
            <person name="Liebig J."/>
            <person name="Feldhaar H."/>
            <person name="Moran N.A."/>
            <person name="Guy L."/>
            <person name="Andersson S.G."/>
        </authorList>
    </citation>
    <scope>NUCLEOTIDE SEQUENCE [LARGE SCALE GENOMIC DNA]</scope>
    <source>
        <strain evidence="3 4">Hsal</strain>
    </source>
</reference>
<evidence type="ECO:0000313" key="4">
    <source>
        <dbReference type="Proteomes" id="UP000188912"/>
    </source>
</evidence>
<dbReference type="STRING" id="1902579.BHV28_03940"/>
<dbReference type="AlphaFoldDB" id="A0A1U9JTC2"/>
<organism evidence="3 4">
    <name type="scientific">Candidatus Tokpelaia hoelldobleri</name>
    <dbReference type="NCBI Taxonomy" id="1902579"/>
    <lineage>
        <taxon>Bacteria</taxon>
        <taxon>Pseudomonadati</taxon>
        <taxon>Pseudomonadota</taxon>
        <taxon>Alphaproteobacteria</taxon>
        <taxon>Hyphomicrobiales</taxon>
        <taxon>Candidatus Tokpelaia</taxon>
    </lineage>
</organism>
<feature type="chain" id="PRO_5012707918" evidence="2">
    <location>
        <begin position="25"/>
        <end position="242"/>
    </location>
</feature>
<evidence type="ECO:0000313" key="3">
    <source>
        <dbReference type="EMBL" id="AQS41107.1"/>
    </source>
</evidence>
<dbReference type="KEGG" id="thd:BHV28_03940"/>
<dbReference type="Gene3D" id="2.40.160.20">
    <property type="match status" value="1"/>
</dbReference>
<keyword evidence="2" id="KW-0732">Signal</keyword>
<sequence length="242" mass="25998">MKKSVPGTAVSAAALVLGMQAASAADVHAPGNAAPFAVTQAPSPWQVRVRALGVVPRDKGHVSLPTGRIAGSDMEFSSTVVPELDISYFFTDNLAAELVLGTTYSHIGGEGSFLKGAGLGKLGKTWLLPPTLTAQYHFTNFGAFKPYIGAGVNYTIFYNEKGNGHSLASGSRISSLHIKDTFGGAVQVGFDYMFDQHWGFNMDVKKLFLQPKYNARLNDTTRVHGKAKLDPWLIGVGITYRF</sequence>
<reference evidence="3 4" key="1">
    <citation type="journal article" date="2010" name="Science">
        <title>Genomic comparison of the ants Camponotus floridanus and Harpegnathos saltator.</title>
        <authorList>
            <person name="Bonasio R."/>
            <person name="Zhang G."/>
            <person name="Ye C."/>
            <person name="Mutti N.S."/>
            <person name="Fang X."/>
            <person name="Qin N."/>
            <person name="Donahue G."/>
            <person name="Yang P."/>
            <person name="Li Q."/>
            <person name="Li C."/>
            <person name="Zhang P."/>
            <person name="Huang Z."/>
            <person name="Berger S.L."/>
            <person name="Reinberg D."/>
            <person name="Wang J."/>
            <person name="Liebig J."/>
        </authorList>
    </citation>
    <scope>NUCLEOTIDE SEQUENCE [LARGE SCALE GENOMIC DNA]</scope>
    <source>
        <strain evidence="3 4">Hsal</strain>
    </source>
</reference>
<dbReference type="PANTHER" id="PTHR36920:SF1">
    <property type="entry name" value="OUTER MEMBRANE PROTEIN W"/>
    <property type="match status" value="1"/>
</dbReference>
<evidence type="ECO:0000256" key="1">
    <source>
        <dbReference type="ARBA" id="ARBA00009330"/>
    </source>
</evidence>
<dbReference type="GO" id="GO:0055085">
    <property type="term" value="P:transmembrane transport"/>
    <property type="evidence" value="ECO:0007669"/>
    <property type="project" value="TreeGrafter"/>
</dbReference>
<dbReference type="SUPFAM" id="SSF56925">
    <property type="entry name" value="OMPA-like"/>
    <property type="match status" value="1"/>
</dbReference>
<accession>A0A1U9JTC2</accession>
<dbReference type="PANTHER" id="PTHR36920">
    <property type="match status" value="1"/>
</dbReference>
<name>A0A1U9JTC2_9HYPH</name>
<dbReference type="EMBL" id="CP017315">
    <property type="protein sequence ID" value="AQS41107.1"/>
    <property type="molecule type" value="Genomic_DNA"/>
</dbReference>
<keyword evidence="4" id="KW-1185">Reference proteome</keyword>
<dbReference type="GO" id="GO:0019867">
    <property type="term" value="C:outer membrane"/>
    <property type="evidence" value="ECO:0007669"/>
    <property type="project" value="InterPro"/>
</dbReference>
<gene>
    <name evidence="3" type="ORF">BHV28_03940</name>
</gene>
<protein>
    <submittedName>
        <fullName evidence="3">OmpW family protein</fullName>
    </submittedName>
</protein>